<comment type="caution">
    <text evidence="1">The sequence shown here is derived from an EMBL/GenBank/DDBJ whole genome shotgun (WGS) entry which is preliminary data.</text>
</comment>
<sequence>MTVTADVITSKRHLISYFFEPITKILEQSLKER</sequence>
<accession>A0ABV2HFR8</accession>
<organism evidence="1 2">
    <name type="scientific">Bartonella silvatica</name>
    <dbReference type="NCBI Taxonomy" id="357760"/>
    <lineage>
        <taxon>Bacteria</taxon>
        <taxon>Pseudomonadati</taxon>
        <taxon>Pseudomonadota</taxon>
        <taxon>Alphaproteobacteria</taxon>
        <taxon>Hyphomicrobiales</taxon>
        <taxon>Bartonellaceae</taxon>
        <taxon>Bartonella</taxon>
    </lineage>
</organism>
<dbReference type="Proteomes" id="UP001549086">
    <property type="component" value="Unassembled WGS sequence"/>
</dbReference>
<evidence type="ECO:0000313" key="2">
    <source>
        <dbReference type="Proteomes" id="UP001549086"/>
    </source>
</evidence>
<proteinExistence type="predicted"/>
<keyword evidence="2" id="KW-1185">Reference proteome</keyword>
<protein>
    <submittedName>
        <fullName evidence="1">Uncharacterized protein</fullName>
    </submittedName>
</protein>
<reference evidence="1 2" key="1">
    <citation type="submission" date="2024-06" db="EMBL/GenBank/DDBJ databases">
        <title>Genomic Encyclopedia of Type Strains, Phase IV (KMG-IV): sequencing the most valuable type-strain genomes for metagenomic binning, comparative biology and taxonomic classification.</title>
        <authorList>
            <person name="Goeker M."/>
        </authorList>
    </citation>
    <scope>NUCLEOTIDE SEQUENCE [LARGE SCALE GENOMIC DNA]</scope>
    <source>
        <strain evidence="1 2">DSM 23649</strain>
    </source>
</reference>
<name>A0ABV2HFR8_9HYPH</name>
<evidence type="ECO:0000313" key="1">
    <source>
        <dbReference type="EMBL" id="MET3589383.1"/>
    </source>
</evidence>
<gene>
    <name evidence="1" type="ORF">ABID23_000460</name>
</gene>
<dbReference type="EMBL" id="JBEPLI010000002">
    <property type="protein sequence ID" value="MET3589383.1"/>
    <property type="molecule type" value="Genomic_DNA"/>
</dbReference>